<evidence type="ECO:0000313" key="11">
    <source>
        <dbReference type="Proteomes" id="UP000799776"/>
    </source>
</evidence>
<accession>A0A9P4LVU7</accession>
<protein>
    <recommendedName>
        <fullName evidence="2 6">Autophagy-related protein 17</fullName>
    </recommendedName>
</protein>
<dbReference type="GO" id="GO:0030295">
    <property type="term" value="F:protein kinase activator activity"/>
    <property type="evidence" value="ECO:0007669"/>
    <property type="project" value="TreeGrafter"/>
</dbReference>
<evidence type="ECO:0000256" key="1">
    <source>
        <dbReference type="ARBA" id="ARBA00006259"/>
    </source>
</evidence>
<comment type="caution">
    <text evidence="10">The sequence shown here is derived from an EMBL/GenBank/DDBJ whole genome shotgun (WGS) entry which is preliminary data.</text>
</comment>
<dbReference type="InterPro" id="IPR007240">
    <property type="entry name" value="Atg17"/>
</dbReference>
<evidence type="ECO:0000256" key="5">
    <source>
        <dbReference type="ARBA" id="ARBA00023136"/>
    </source>
</evidence>
<dbReference type="Pfam" id="PF04108">
    <property type="entry name" value="ATG17_like"/>
    <property type="match status" value="1"/>
</dbReference>
<dbReference type="PANTHER" id="PTHR28005:SF1">
    <property type="entry name" value="AUTOPHAGY-RELATED PROTEIN 17"/>
    <property type="match status" value="1"/>
</dbReference>
<evidence type="ECO:0000313" key="10">
    <source>
        <dbReference type="EMBL" id="KAF2086357.1"/>
    </source>
</evidence>
<comment type="function">
    <text evidence="6">Autophagy-specific protein that functions in response to autophagy-inducing signals as a scaffold to recruit other ATG proteins to organize preautophagosomal structure (PAS) formation. Modulates the timing and magnitude of the autophagy response, such as the size of the sequestering vesicles. Plays particularly a role in pexophagy and nucleophagy.</text>
</comment>
<evidence type="ECO:0000256" key="7">
    <source>
        <dbReference type="SAM" id="Coils"/>
    </source>
</evidence>
<evidence type="ECO:0000256" key="2">
    <source>
        <dbReference type="ARBA" id="ARBA00013806"/>
    </source>
</evidence>
<comment type="similarity">
    <text evidence="1 6">Belongs to the ATG17 family.</text>
</comment>
<sequence length="491" mass="53700">MTSPHSSTASLDHGPPTLEQLVSHFVASKRSLASMSHVVRANEVVTEARHLLELDAVLSAKNAFVRRALDDQLSSLRAIRHGVELVAVDGQVEFKGILVTLDTSSTHLQSTLKTLRETPIHASLQPNSTPQKHLFDFIDSSSVDALNASLRQCIDRTNEASSTLTDTLNAFDDALSSIVDALAEWPSAPPTPSPLPSAFLDLELHATETASLLQSLVRHYDLCVTALKHTEGGPTAAASATASANAVSDLPDLPSDLAGIPVETLNPEDDNDDANMPPPEPMSAAEKVEMLAVLVNDAAEVEEAVAEIRDRVADMEAQLDSMVAHVDALRGEHAALRRAVKAVKDVGHRQVPGWIAGCREFQLRWDEERARIEEGMLALEGLGEFYEGFLDAYDGLLVEVGRRRRVREKMEQVAREAARKIEKLHDDDFAARASFRAAQGEHLPLDIWPGLQDPPVRYDIVALDRDEERGSVPDLPREVVEEAMQRIAARR</sequence>
<proteinExistence type="inferred from homology"/>
<evidence type="ECO:0000256" key="6">
    <source>
        <dbReference type="RuleBase" id="RU368080"/>
    </source>
</evidence>
<reference evidence="10" key="1">
    <citation type="journal article" date="2020" name="Stud. Mycol.">
        <title>101 Dothideomycetes genomes: a test case for predicting lifestyles and emergence of pathogens.</title>
        <authorList>
            <person name="Haridas S."/>
            <person name="Albert R."/>
            <person name="Binder M."/>
            <person name="Bloem J."/>
            <person name="Labutti K."/>
            <person name="Salamov A."/>
            <person name="Andreopoulos B."/>
            <person name="Baker S."/>
            <person name="Barry K."/>
            <person name="Bills G."/>
            <person name="Bluhm B."/>
            <person name="Cannon C."/>
            <person name="Castanera R."/>
            <person name="Culley D."/>
            <person name="Daum C."/>
            <person name="Ezra D."/>
            <person name="Gonzalez J."/>
            <person name="Henrissat B."/>
            <person name="Kuo A."/>
            <person name="Liang C."/>
            <person name="Lipzen A."/>
            <person name="Lutzoni F."/>
            <person name="Magnuson J."/>
            <person name="Mondo S."/>
            <person name="Nolan M."/>
            <person name="Ohm R."/>
            <person name="Pangilinan J."/>
            <person name="Park H.-J."/>
            <person name="Ramirez L."/>
            <person name="Alfaro M."/>
            <person name="Sun H."/>
            <person name="Tritt A."/>
            <person name="Yoshinaga Y."/>
            <person name="Zwiers L.-H."/>
            <person name="Turgeon B."/>
            <person name="Goodwin S."/>
            <person name="Spatafora J."/>
            <person name="Crous P."/>
            <person name="Grigoriev I."/>
        </authorList>
    </citation>
    <scope>NUCLEOTIDE SEQUENCE</scope>
    <source>
        <strain evidence="10">CBS 121410</strain>
    </source>
</reference>
<evidence type="ECO:0000259" key="9">
    <source>
        <dbReference type="Pfam" id="PF04108"/>
    </source>
</evidence>
<feature type="domain" description="Autophagy protein ATG17-like" evidence="9">
    <location>
        <begin position="31"/>
        <end position="443"/>
    </location>
</feature>
<evidence type="ECO:0000256" key="8">
    <source>
        <dbReference type="SAM" id="MobiDB-lite"/>
    </source>
</evidence>
<dbReference type="GO" id="GO:0034727">
    <property type="term" value="P:piecemeal microautophagy of the nucleus"/>
    <property type="evidence" value="ECO:0007669"/>
    <property type="project" value="TreeGrafter"/>
</dbReference>
<dbReference type="AlphaFoldDB" id="A0A9P4LVU7"/>
<organism evidence="10 11">
    <name type="scientific">Saccharata proteae CBS 121410</name>
    <dbReference type="NCBI Taxonomy" id="1314787"/>
    <lineage>
        <taxon>Eukaryota</taxon>
        <taxon>Fungi</taxon>
        <taxon>Dikarya</taxon>
        <taxon>Ascomycota</taxon>
        <taxon>Pezizomycotina</taxon>
        <taxon>Dothideomycetes</taxon>
        <taxon>Dothideomycetes incertae sedis</taxon>
        <taxon>Botryosphaeriales</taxon>
        <taxon>Saccharataceae</taxon>
        <taxon>Saccharata</taxon>
    </lineage>
</organism>
<keyword evidence="7" id="KW-0175">Coiled coil</keyword>
<keyword evidence="11" id="KW-1185">Reference proteome</keyword>
<feature type="region of interest" description="Disordered" evidence="8">
    <location>
        <begin position="250"/>
        <end position="282"/>
    </location>
</feature>
<keyword evidence="3 6" id="KW-0963">Cytoplasm</keyword>
<name>A0A9P4LVU7_9PEZI</name>
<evidence type="ECO:0000256" key="4">
    <source>
        <dbReference type="ARBA" id="ARBA00023006"/>
    </source>
</evidence>
<keyword evidence="5" id="KW-0472">Membrane</keyword>
<dbReference type="GO" id="GO:0060090">
    <property type="term" value="F:molecular adaptor activity"/>
    <property type="evidence" value="ECO:0007669"/>
    <property type="project" value="TreeGrafter"/>
</dbReference>
<dbReference type="EMBL" id="ML978725">
    <property type="protein sequence ID" value="KAF2086357.1"/>
    <property type="molecule type" value="Genomic_DNA"/>
</dbReference>
<dbReference type="OrthoDB" id="1937984at2759"/>
<dbReference type="GO" id="GO:0000422">
    <property type="term" value="P:autophagy of mitochondrion"/>
    <property type="evidence" value="ECO:0007669"/>
    <property type="project" value="TreeGrafter"/>
</dbReference>
<dbReference type="PANTHER" id="PTHR28005">
    <property type="entry name" value="AUTOPHAGY-RELATED PROTEIN 17"/>
    <property type="match status" value="1"/>
</dbReference>
<dbReference type="Proteomes" id="UP000799776">
    <property type="component" value="Unassembled WGS sequence"/>
</dbReference>
<dbReference type="GO" id="GO:0000045">
    <property type="term" value="P:autophagosome assembly"/>
    <property type="evidence" value="ECO:0007669"/>
    <property type="project" value="TreeGrafter"/>
</dbReference>
<keyword evidence="4 6" id="KW-0072">Autophagy</keyword>
<dbReference type="GO" id="GO:0034045">
    <property type="term" value="C:phagophore assembly site membrane"/>
    <property type="evidence" value="ECO:0007669"/>
    <property type="project" value="UniProtKB-SubCell"/>
</dbReference>
<evidence type="ECO:0000256" key="3">
    <source>
        <dbReference type="ARBA" id="ARBA00022490"/>
    </source>
</evidence>
<gene>
    <name evidence="10" type="ORF">K490DRAFT_44720</name>
</gene>
<dbReference type="InterPro" id="IPR045326">
    <property type="entry name" value="ATG17-like_dom"/>
</dbReference>
<feature type="coiled-coil region" evidence="7">
    <location>
        <begin position="291"/>
        <end position="332"/>
    </location>
</feature>
<dbReference type="GO" id="GO:1990316">
    <property type="term" value="C:Atg1/ULK1 kinase complex"/>
    <property type="evidence" value="ECO:0007669"/>
    <property type="project" value="TreeGrafter"/>
</dbReference>
<comment type="subcellular location">
    <subcellularLocation>
        <location evidence="6">Cytoplasm</location>
    </subcellularLocation>
    <subcellularLocation>
        <location evidence="6">Preautophagosomal structure membrane</location>
        <topology evidence="6">Peripheral membrane protein</topology>
    </subcellularLocation>
</comment>